<dbReference type="GO" id="GO:0003960">
    <property type="term" value="F:quinone reductase (NADPH) activity"/>
    <property type="evidence" value="ECO:0007669"/>
    <property type="project" value="UniProtKB-EC"/>
</dbReference>
<gene>
    <name evidence="7" type="ORF">B1B_17736</name>
</gene>
<dbReference type="InterPro" id="IPR036291">
    <property type="entry name" value="NAD(P)-bd_dom_sf"/>
</dbReference>
<evidence type="ECO:0000256" key="1">
    <source>
        <dbReference type="ARBA" id="ARBA00001947"/>
    </source>
</evidence>
<comment type="caution">
    <text evidence="7">The sequence shown here is derived from an EMBL/GenBank/DDBJ whole genome shotgun (WGS) entry which is preliminary data.</text>
</comment>
<evidence type="ECO:0000256" key="5">
    <source>
        <dbReference type="ARBA" id="ARBA00023002"/>
    </source>
</evidence>
<comment type="cofactor">
    <cofactor evidence="1">
        <name>Zn(2+)</name>
        <dbReference type="ChEBI" id="CHEBI:29105"/>
    </cofactor>
</comment>
<dbReference type="SUPFAM" id="SSF51735">
    <property type="entry name" value="NAD(P)-binding Rossmann-fold domains"/>
    <property type="match status" value="1"/>
</dbReference>
<dbReference type="PANTHER" id="PTHR43350:SF17">
    <property type="entry name" value="NAD-DEPENDENT ALCOHOL DEHYDROGENASE"/>
    <property type="match status" value="1"/>
</dbReference>
<dbReference type="Pfam" id="PF00107">
    <property type="entry name" value="ADH_zinc_N"/>
    <property type="match status" value="1"/>
</dbReference>
<feature type="domain" description="Alcohol dehydrogenase-like C-terminal" evidence="6">
    <location>
        <begin position="24"/>
        <end position="89"/>
    </location>
</feature>
<evidence type="ECO:0000256" key="3">
    <source>
        <dbReference type="ARBA" id="ARBA00022723"/>
    </source>
</evidence>
<reference evidence="7" key="1">
    <citation type="submission" date="2013-08" db="EMBL/GenBank/DDBJ databases">
        <authorList>
            <person name="Mendez C."/>
            <person name="Richter M."/>
            <person name="Ferrer M."/>
            <person name="Sanchez J."/>
        </authorList>
    </citation>
    <scope>NUCLEOTIDE SEQUENCE</scope>
</reference>
<dbReference type="PANTHER" id="PTHR43350">
    <property type="entry name" value="NAD-DEPENDENT ALCOHOL DEHYDROGENASE"/>
    <property type="match status" value="1"/>
</dbReference>
<organism evidence="7">
    <name type="scientific">mine drainage metagenome</name>
    <dbReference type="NCBI Taxonomy" id="410659"/>
    <lineage>
        <taxon>unclassified sequences</taxon>
        <taxon>metagenomes</taxon>
        <taxon>ecological metagenomes</taxon>
    </lineage>
</organism>
<name>T0ZR78_9ZZZZ</name>
<proteinExistence type="inferred from homology"/>
<sequence length="165" mass="17400">ELERSVRRLTGSLGLAGGGSPSRLTGGADVVFDCVGSSSSIASSLAVVRPGGRVVLVGMPGTVRLDLAPLWQREIALVGAYAYGSEQTPDGPRSTFDLAFELVAAARLERLVSARYPLERYEEAVRHAANAGRRGAVKVVFDVGRSSSPVWRSGSLKTENVETNA</sequence>
<comment type="similarity">
    <text evidence="2">Belongs to the zinc-containing alcohol dehydrogenase family.</text>
</comment>
<reference evidence="7" key="2">
    <citation type="journal article" date="2014" name="ISME J.">
        <title>Microbial stratification in low pH oxic and suboxic macroscopic growths along an acid mine drainage.</title>
        <authorList>
            <person name="Mendez-Garcia C."/>
            <person name="Mesa V."/>
            <person name="Sprenger R.R."/>
            <person name="Richter M."/>
            <person name="Diez M.S."/>
            <person name="Solano J."/>
            <person name="Bargiela R."/>
            <person name="Golyshina O.V."/>
            <person name="Manteca A."/>
            <person name="Ramos J.L."/>
            <person name="Gallego J.R."/>
            <person name="Llorente I."/>
            <person name="Martins Dos Santos V.A."/>
            <person name="Jensen O.N."/>
            <person name="Pelaez A.I."/>
            <person name="Sanchez J."/>
            <person name="Ferrer M."/>
        </authorList>
    </citation>
    <scope>NUCLEOTIDE SEQUENCE</scope>
</reference>
<evidence type="ECO:0000259" key="6">
    <source>
        <dbReference type="Pfam" id="PF00107"/>
    </source>
</evidence>
<evidence type="ECO:0000313" key="7">
    <source>
        <dbReference type="EMBL" id="EQD32330.1"/>
    </source>
</evidence>
<protein>
    <submittedName>
        <fullName evidence="7">Alcohol dehydrogenase, zinc-binding domain protein</fullName>
        <ecNumber evidence="7">1.6.5.5</ecNumber>
    </submittedName>
</protein>
<dbReference type="EMBL" id="AUZY01011863">
    <property type="protein sequence ID" value="EQD32330.1"/>
    <property type="molecule type" value="Genomic_DNA"/>
</dbReference>
<dbReference type="InterPro" id="IPR013149">
    <property type="entry name" value="ADH-like_C"/>
</dbReference>
<feature type="non-terminal residue" evidence="7">
    <location>
        <position position="1"/>
    </location>
</feature>
<evidence type="ECO:0000256" key="2">
    <source>
        <dbReference type="ARBA" id="ARBA00008072"/>
    </source>
</evidence>
<dbReference type="GO" id="GO:0046872">
    <property type="term" value="F:metal ion binding"/>
    <property type="evidence" value="ECO:0007669"/>
    <property type="project" value="UniProtKB-KW"/>
</dbReference>
<dbReference type="Gene3D" id="3.90.180.10">
    <property type="entry name" value="Medium-chain alcohol dehydrogenases, catalytic domain"/>
    <property type="match status" value="1"/>
</dbReference>
<keyword evidence="5 7" id="KW-0560">Oxidoreductase</keyword>
<keyword evidence="4" id="KW-0862">Zinc</keyword>
<dbReference type="AlphaFoldDB" id="T0ZR78"/>
<accession>T0ZR78</accession>
<evidence type="ECO:0000256" key="4">
    <source>
        <dbReference type="ARBA" id="ARBA00022833"/>
    </source>
</evidence>
<keyword evidence="3" id="KW-0479">Metal-binding</keyword>
<dbReference type="EC" id="1.6.5.5" evidence="7"/>